<reference evidence="10" key="1">
    <citation type="submission" date="2016-10" db="EMBL/GenBank/DDBJ databases">
        <authorList>
            <person name="Varghese N."/>
            <person name="Submissions S."/>
        </authorList>
    </citation>
    <scope>NUCLEOTIDE SEQUENCE [LARGE SCALE GENOMIC DNA]</scope>
    <source>
        <strain evidence="10">DSM 26348</strain>
    </source>
</reference>
<comment type="function">
    <text evidence="6">Sigma factors are initiation factors that promote the attachment of RNA polymerase to specific initiation sites and are then released.</text>
</comment>
<evidence type="ECO:0000313" key="9">
    <source>
        <dbReference type="EMBL" id="SFH62241.1"/>
    </source>
</evidence>
<dbReference type="GO" id="GO:0016987">
    <property type="term" value="F:sigma factor activity"/>
    <property type="evidence" value="ECO:0007669"/>
    <property type="project" value="UniProtKB-KW"/>
</dbReference>
<dbReference type="InterPro" id="IPR007630">
    <property type="entry name" value="RNA_pol_sigma70_r4"/>
</dbReference>
<dbReference type="STRING" id="1576369.SAMN05421753_101481"/>
<dbReference type="RefSeq" id="WP_092047578.1">
    <property type="nucleotide sequence ID" value="NZ_FOQD01000001.1"/>
</dbReference>
<dbReference type="PIRSF" id="PIRSF000770">
    <property type="entry name" value="RNA_pol_sigma-SigE/K"/>
    <property type="match status" value="1"/>
</dbReference>
<evidence type="ECO:0000256" key="6">
    <source>
        <dbReference type="RuleBase" id="RU362124"/>
    </source>
</evidence>
<keyword evidence="5 6" id="KW-0804">Transcription</keyword>
<dbReference type="EMBL" id="FOQD01000001">
    <property type="protein sequence ID" value="SFH62241.1"/>
    <property type="molecule type" value="Genomic_DNA"/>
</dbReference>
<dbReference type="PANTHER" id="PTHR30603">
    <property type="entry name" value="RNA POLYMERASE SIGMA FACTOR RPO"/>
    <property type="match status" value="1"/>
</dbReference>
<dbReference type="OrthoDB" id="9780321at2"/>
<dbReference type="CDD" id="cd06171">
    <property type="entry name" value="Sigma70_r4"/>
    <property type="match status" value="1"/>
</dbReference>
<dbReference type="PROSITE" id="PS00715">
    <property type="entry name" value="SIGMA70_1"/>
    <property type="match status" value="1"/>
</dbReference>
<dbReference type="InterPro" id="IPR014284">
    <property type="entry name" value="RNA_pol_sigma-70_dom"/>
</dbReference>
<feature type="domain" description="RNA polymerase sigma-70" evidence="7">
    <location>
        <begin position="76"/>
        <end position="89"/>
    </location>
</feature>
<evidence type="ECO:0000259" key="8">
    <source>
        <dbReference type="PROSITE" id="PS00716"/>
    </source>
</evidence>
<feature type="domain" description="RNA polymerase sigma-70" evidence="8">
    <location>
        <begin position="245"/>
        <end position="271"/>
    </location>
</feature>
<accession>A0A1I3BKG7</accession>
<dbReference type="Pfam" id="PF00140">
    <property type="entry name" value="Sigma70_r1_2"/>
    <property type="match status" value="1"/>
</dbReference>
<dbReference type="Pfam" id="PF04539">
    <property type="entry name" value="Sigma70_r3"/>
    <property type="match status" value="1"/>
</dbReference>
<evidence type="ECO:0000256" key="5">
    <source>
        <dbReference type="ARBA" id="ARBA00023163"/>
    </source>
</evidence>
<dbReference type="GO" id="GO:0006352">
    <property type="term" value="P:DNA-templated transcription initiation"/>
    <property type="evidence" value="ECO:0007669"/>
    <property type="project" value="InterPro"/>
</dbReference>
<name>A0A1I3BKG7_9PLAN</name>
<dbReference type="InterPro" id="IPR050239">
    <property type="entry name" value="Sigma-70_RNA_pol_init_factors"/>
</dbReference>
<keyword evidence="10" id="KW-1185">Reference proteome</keyword>
<organism evidence="9 10">
    <name type="scientific">Planctomicrobium piriforme</name>
    <dbReference type="NCBI Taxonomy" id="1576369"/>
    <lineage>
        <taxon>Bacteria</taxon>
        <taxon>Pseudomonadati</taxon>
        <taxon>Planctomycetota</taxon>
        <taxon>Planctomycetia</taxon>
        <taxon>Planctomycetales</taxon>
        <taxon>Planctomycetaceae</taxon>
        <taxon>Planctomicrobium</taxon>
    </lineage>
</organism>
<dbReference type="Gene3D" id="1.10.601.10">
    <property type="entry name" value="RNA Polymerase Primary Sigma Factor"/>
    <property type="match status" value="1"/>
</dbReference>
<dbReference type="PANTHER" id="PTHR30603:SF60">
    <property type="entry name" value="RNA POLYMERASE SIGMA FACTOR RPOD"/>
    <property type="match status" value="1"/>
</dbReference>
<dbReference type="NCBIfam" id="TIGR02937">
    <property type="entry name" value="sigma70-ECF"/>
    <property type="match status" value="1"/>
</dbReference>
<dbReference type="InterPro" id="IPR009042">
    <property type="entry name" value="RNA_pol_sigma70_r1_2"/>
</dbReference>
<dbReference type="InterPro" id="IPR007627">
    <property type="entry name" value="RNA_pol_sigma70_r2"/>
</dbReference>
<dbReference type="InterPro" id="IPR036388">
    <property type="entry name" value="WH-like_DNA-bd_sf"/>
</dbReference>
<evidence type="ECO:0000256" key="3">
    <source>
        <dbReference type="ARBA" id="ARBA00023082"/>
    </source>
</evidence>
<evidence type="ECO:0000313" key="10">
    <source>
        <dbReference type="Proteomes" id="UP000199518"/>
    </source>
</evidence>
<keyword evidence="4 6" id="KW-0238">DNA-binding</keyword>
<dbReference type="InterPro" id="IPR013325">
    <property type="entry name" value="RNA_pol_sigma_r2"/>
</dbReference>
<dbReference type="SUPFAM" id="SSF88946">
    <property type="entry name" value="Sigma2 domain of RNA polymerase sigma factors"/>
    <property type="match status" value="1"/>
</dbReference>
<dbReference type="Pfam" id="PF04545">
    <property type="entry name" value="Sigma70_r4"/>
    <property type="match status" value="1"/>
</dbReference>
<dbReference type="Pfam" id="PF04542">
    <property type="entry name" value="Sigma70_r2"/>
    <property type="match status" value="1"/>
</dbReference>
<dbReference type="InterPro" id="IPR013324">
    <property type="entry name" value="RNA_pol_sigma_r3/r4-like"/>
</dbReference>
<dbReference type="GO" id="GO:0003677">
    <property type="term" value="F:DNA binding"/>
    <property type="evidence" value="ECO:0007669"/>
    <property type="project" value="UniProtKB-KW"/>
</dbReference>
<evidence type="ECO:0000256" key="1">
    <source>
        <dbReference type="ARBA" id="ARBA00007788"/>
    </source>
</evidence>
<evidence type="ECO:0000259" key="7">
    <source>
        <dbReference type="PROSITE" id="PS00715"/>
    </source>
</evidence>
<dbReference type="InterPro" id="IPR007624">
    <property type="entry name" value="RNA_pol_sigma70_r3"/>
</dbReference>
<dbReference type="Gene3D" id="1.10.10.10">
    <property type="entry name" value="Winged helix-like DNA-binding domain superfamily/Winged helix DNA-binding domain"/>
    <property type="match status" value="2"/>
</dbReference>
<proteinExistence type="inferred from homology"/>
<keyword evidence="2 6" id="KW-0805">Transcription regulation</keyword>
<dbReference type="AlphaFoldDB" id="A0A1I3BKG7"/>
<evidence type="ECO:0000256" key="2">
    <source>
        <dbReference type="ARBA" id="ARBA00023015"/>
    </source>
</evidence>
<dbReference type="PROSITE" id="PS00716">
    <property type="entry name" value="SIGMA70_2"/>
    <property type="match status" value="1"/>
</dbReference>
<comment type="similarity">
    <text evidence="1 6">Belongs to the sigma-70 factor family.</text>
</comment>
<keyword evidence="3 6" id="KW-0731">Sigma factor</keyword>
<sequence>MQKTIRRRTSTVQNPLETYLREINETALLTAEDEKELSNRISAGDLAARDRMVRANLRLVVNIARGYSSKGLPLQDLIEEGNLGLLRAVEGFDPDMNTRFSTYASYWIKQSIKRALINSAKTIRVPAYMVELLSKWRRANAKLSDELGRTPTADEIARELELPSKKLKIVKKAIQLYNTTPQVDDSDNNVSLGDLIPDERMLGPEDDLINTDNLVHVERMLKGMDEREATILKMRFGLDDAEPRTLKEIGEALGLTRERVRQIESEALRKLNKGLLGE</sequence>
<evidence type="ECO:0000256" key="4">
    <source>
        <dbReference type="ARBA" id="ARBA00023125"/>
    </source>
</evidence>
<dbReference type="InterPro" id="IPR000943">
    <property type="entry name" value="RNA_pol_sigma70"/>
</dbReference>
<dbReference type="SUPFAM" id="SSF88659">
    <property type="entry name" value="Sigma3 and sigma4 domains of RNA polymerase sigma factors"/>
    <property type="match status" value="2"/>
</dbReference>
<dbReference type="PRINTS" id="PR00046">
    <property type="entry name" value="SIGMA70FCT"/>
</dbReference>
<gene>
    <name evidence="9" type="ORF">SAMN05421753_101481</name>
</gene>
<protein>
    <recommendedName>
        <fullName evidence="6">RNA polymerase sigma factor</fullName>
    </recommendedName>
</protein>
<dbReference type="Proteomes" id="UP000199518">
    <property type="component" value="Unassembled WGS sequence"/>
</dbReference>